<evidence type="ECO:0000313" key="4">
    <source>
        <dbReference type="EMBL" id="GAA3737953.1"/>
    </source>
</evidence>
<comment type="caution">
    <text evidence="4">The sequence shown here is derived from an EMBL/GenBank/DDBJ whole genome shotgun (WGS) entry which is preliminary data.</text>
</comment>
<evidence type="ECO:0000313" key="5">
    <source>
        <dbReference type="Proteomes" id="UP001499884"/>
    </source>
</evidence>
<evidence type="ECO:0000259" key="3">
    <source>
        <dbReference type="PROSITE" id="PS50977"/>
    </source>
</evidence>
<dbReference type="Pfam" id="PF17920">
    <property type="entry name" value="TetR_C_16"/>
    <property type="match status" value="1"/>
</dbReference>
<dbReference type="Gene3D" id="1.10.357.10">
    <property type="entry name" value="Tetracycline Repressor, domain 2"/>
    <property type="match status" value="1"/>
</dbReference>
<proteinExistence type="predicted"/>
<dbReference type="InterPro" id="IPR050109">
    <property type="entry name" value="HTH-type_TetR-like_transc_reg"/>
</dbReference>
<dbReference type="Pfam" id="PF00440">
    <property type="entry name" value="TetR_N"/>
    <property type="match status" value="1"/>
</dbReference>
<dbReference type="PANTHER" id="PTHR30055">
    <property type="entry name" value="HTH-TYPE TRANSCRIPTIONAL REGULATOR RUTR"/>
    <property type="match status" value="1"/>
</dbReference>
<keyword evidence="5" id="KW-1185">Reference proteome</keyword>
<gene>
    <name evidence="4" type="ORF">GCM10023082_39030</name>
</gene>
<dbReference type="EMBL" id="BAABEP010000027">
    <property type="protein sequence ID" value="GAA3737953.1"/>
    <property type="molecule type" value="Genomic_DNA"/>
</dbReference>
<feature type="DNA-binding region" description="H-T-H motif" evidence="2">
    <location>
        <begin position="39"/>
        <end position="58"/>
    </location>
</feature>
<dbReference type="InterPro" id="IPR041678">
    <property type="entry name" value="TetR_C_16"/>
</dbReference>
<dbReference type="InterPro" id="IPR009057">
    <property type="entry name" value="Homeodomain-like_sf"/>
</dbReference>
<keyword evidence="1 2" id="KW-0238">DNA-binding</keyword>
<name>A0ABP7FEN1_9ACTN</name>
<dbReference type="PRINTS" id="PR00455">
    <property type="entry name" value="HTHTETR"/>
</dbReference>
<dbReference type="InterPro" id="IPR023772">
    <property type="entry name" value="DNA-bd_HTH_TetR-type_CS"/>
</dbReference>
<organism evidence="4 5">
    <name type="scientific">Streptomyces tremellae</name>
    <dbReference type="NCBI Taxonomy" id="1124239"/>
    <lineage>
        <taxon>Bacteria</taxon>
        <taxon>Bacillati</taxon>
        <taxon>Actinomycetota</taxon>
        <taxon>Actinomycetes</taxon>
        <taxon>Kitasatosporales</taxon>
        <taxon>Streptomycetaceae</taxon>
        <taxon>Streptomyces</taxon>
    </lineage>
</organism>
<dbReference type="InterPro" id="IPR001647">
    <property type="entry name" value="HTH_TetR"/>
</dbReference>
<dbReference type="PROSITE" id="PS01081">
    <property type="entry name" value="HTH_TETR_1"/>
    <property type="match status" value="1"/>
</dbReference>
<reference evidence="5" key="1">
    <citation type="journal article" date="2019" name="Int. J. Syst. Evol. Microbiol.">
        <title>The Global Catalogue of Microorganisms (GCM) 10K type strain sequencing project: providing services to taxonomists for standard genome sequencing and annotation.</title>
        <authorList>
            <consortium name="The Broad Institute Genomics Platform"/>
            <consortium name="The Broad Institute Genome Sequencing Center for Infectious Disease"/>
            <person name="Wu L."/>
            <person name="Ma J."/>
        </authorList>
    </citation>
    <scope>NUCLEOTIDE SEQUENCE [LARGE SCALE GENOMIC DNA]</scope>
    <source>
        <strain evidence="5">JCM 30846</strain>
    </source>
</reference>
<evidence type="ECO:0000256" key="1">
    <source>
        <dbReference type="ARBA" id="ARBA00023125"/>
    </source>
</evidence>
<dbReference type="SUPFAM" id="SSF48498">
    <property type="entry name" value="Tetracyclin repressor-like, C-terminal domain"/>
    <property type="match status" value="1"/>
</dbReference>
<dbReference type="PROSITE" id="PS50977">
    <property type="entry name" value="HTH_TETR_2"/>
    <property type="match status" value="1"/>
</dbReference>
<protein>
    <submittedName>
        <fullName evidence="4">TetR/AcrR family transcriptional regulator</fullName>
    </submittedName>
</protein>
<dbReference type="Proteomes" id="UP001499884">
    <property type="component" value="Unassembled WGS sequence"/>
</dbReference>
<dbReference type="Gene3D" id="1.10.10.60">
    <property type="entry name" value="Homeodomain-like"/>
    <property type="match status" value="1"/>
</dbReference>
<dbReference type="InterPro" id="IPR036271">
    <property type="entry name" value="Tet_transcr_reg_TetR-rel_C_sf"/>
</dbReference>
<evidence type="ECO:0000256" key="2">
    <source>
        <dbReference type="PROSITE-ProRule" id="PRU00335"/>
    </source>
</evidence>
<dbReference type="SUPFAM" id="SSF46689">
    <property type="entry name" value="Homeodomain-like"/>
    <property type="match status" value="1"/>
</dbReference>
<accession>A0ABP7FEN1</accession>
<feature type="domain" description="HTH tetR-type" evidence="3">
    <location>
        <begin position="16"/>
        <end position="76"/>
    </location>
</feature>
<sequence length="193" mass="21018">MAETGRPARPRARDAAATRRALLDAAAELFFERGFQRTTVRDIADRAGANQALIFRYFGSKAAVFEAVAARLGHEQLDRTPVERLLETTVRSMVQGEPGRRRDHTMVTFLRSLGTDGPAADIAEQLGDDYAAALSTLTDAPDARLRAQLVLAWLVGIGLVRDVSRIEPLKTASADEVTALFLKAARTLLEGTE</sequence>
<dbReference type="PANTHER" id="PTHR30055:SF235">
    <property type="entry name" value="TRANSCRIPTIONAL REGULATORY PROTEIN"/>
    <property type="match status" value="1"/>
</dbReference>
<dbReference type="RefSeq" id="WP_345648873.1">
    <property type="nucleotide sequence ID" value="NZ_BAABEP010000027.1"/>
</dbReference>